<reference evidence="2" key="1">
    <citation type="submission" date="2020-04" db="EMBL/GenBank/DDBJ databases">
        <authorList>
            <person name="Neveu A P."/>
        </authorList>
    </citation>
    <scope>NUCLEOTIDE SEQUENCE</scope>
    <source>
        <tissue evidence="2">Whole embryo</tissue>
    </source>
</reference>
<feature type="region of interest" description="Disordered" evidence="1">
    <location>
        <begin position="163"/>
        <end position="209"/>
    </location>
</feature>
<protein>
    <submittedName>
        <fullName evidence="2">Neugrin-like</fullName>
    </submittedName>
</protein>
<evidence type="ECO:0000256" key="1">
    <source>
        <dbReference type="SAM" id="MobiDB-lite"/>
    </source>
</evidence>
<accession>A0A6F9DMQ8</accession>
<proteinExistence type="evidence at transcript level"/>
<evidence type="ECO:0000313" key="2">
    <source>
        <dbReference type="EMBL" id="CAB3264320.1"/>
    </source>
</evidence>
<feature type="region of interest" description="Disordered" evidence="1">
    <location>
        <begin position="278"/>
        <end position="309"/>
    </location>
</feature>
<dbReference type="EMBL" id="LR788458">
    <property type="protein sequence ID" value="CAB3264320.1"/>
    <property type="molecule type" value="mRNA"/>
</dbReference>
<name>A0A6F9DMQ8_9ASCI</name>
<feature type="compositionally biased region" description="Acidic residues" evidence="1">
    <location>
        <begin position="294"/>
        <end position="309"/>
    </location>
</feature>
<gene>
    <name evidence="2" type="primary">Ngrn</name>
</gene>
<organism evidence="2">
    <name type="scientific">Phallusia mammillata</name>
    <dbReference type="NCBI Taxonomy" id="59560"/>
    <lineage>
        <taxon>Eukaryota</taxon>
        <taxon>Metazoa</taxon>
        <taxon>Chordata</taxon>
        <taxon>Tunicata</taxon>
        <taxon>Ascidiacea</taxon>
        <taxon>Phlebobranchia</taxon>
        <taxon>Ascidiidae</taxon>
        <taxon>Phallusia</taxon>
    </lineage>
</organism>
<dbReference type="AlphaFoldDB" id="A0A6F9DMQ8"/>
<sequence>MAARGVWAAIIVASKEACLMQKQLCVAVKVLPVVTQVRGGKHFNRRRVFNRFIKEKYPKIDVSFVGETIEKQDQKLLDNLIDEVPDYQQIVIKESRKRRNIYENKKSMKLLKLDKPHTSVKLTDDQITHIKLLHEENPQEWNKSMLANALNVPIQVVNSALKRQVSNSRKDSTENLQQNREVSQLQPYTAPQPETQTQENAENISKTKPSINPWFKKFKTGAAPSPDKYFEEFNDDELEVGDDDWMDLDEHAGELYADFEEECGEEEEDVMYEDNHEEVMTSEDLNESKSSHEEAEDFEENNDDFEPETSDYDFEIETKDGINYFDKSGRFVYRVP</sequence>
<feature type="compositionally biased region" description="Polar residues" evidence="1">
    <location>
        <begin position="174"/>
        <end position="209"/>
    </location>
</feature>